<feature type="region of interest" description="Disordered" evidence="1">
    <location>
        <begin position="116"/>
        <end position="138"/>
    </location>
</feature>
<dbReference type="Proteomes" id="UP000011668">
    <property type="component" value="Unassembled WGS sequence"/>
</dbReference>
<evidence type="ECO:0000313" key="2">
    <source>
        <dbReference type="EMBL" id="ELU39420.1"/>
    </source>
</evidence>
<dbReference type="HOGENOM" id="CLU_1856662_0_0_1"/>
<protein>
    <submittedName>
        <fullName evidence="2">Uncharacterized protein</fullName>
    </submittedName>
</protein>
<gene>
    <name evidence="2" type="ORF">AG1IA_06557</name>
</gene>
<accession>L8WN79</accession>
<comment type="caution">
    <text evidence="2">The sequence shown here is derived from an EMBL/GenBank/DDBJ whole genome shotgun (WGS) entry which is preliminary data.</text>
</comment>
<reference evidence="2 3" key="1">
    <citation type="journal article" date="2013" name="Nat. Commun.">
        <title>The evolution and pathogenic mechanisms of the rice sheath blight pathogen.</title>
        <authorList>
            <person name="Zheng A."/>
            <person name="Lin R."/>
            <person name="Xu L."/>
            <person name="Qin P."/>
            <person name="Tang C."/>
            <person name="Ai P."/>
            <person name="Zhang D."/>
            <person name="Liu Y."/>
            <person name="Sun Z."/>
            <person name="Feng H."/>
            <person name="Wang Y."/>
            <person name="Chen Y."/>
            <person name="Liang X."/>
            <person name="Fu R."/>
            <person name="Li Q."/>
            <person name="Zhang J."/>
            <person name="Yu X."/>
            <person name="Xie Z."/>
            <person name="Ding L."/>
            <person name="Guan P."/>
            <person name="Tang J."/>
            <person name="Liang Y."/>
            <person name="Wang S."/>
            <person name="Deng Q."/>
            <person name="Li S."/>
            <person name="Zhu J."/>
            <person name="Wang L."/>
            <person name="Liu H."/>
            <person name="Li P."/>
        </authorList>
    </citation>
    <scope>NUCLEOTIDE SEQUENCE [LARGE SCALE GENOMIC DNA]</scope>
    <source>
        <strain evidence="3">AG-1 IA</strain>
    </source>
</reference>
<organism evidence="2 3">
    <name type="scientific">Thanatephorus cucumeris (strain AG1-IA)</name>
    <name type="common">Rice sheath blight fungus</name>
    <name type="synonym">Rhizoctonia solani</name>
    <dbReference type="NCBI Taxonomy" id="983506"/>
    <lineage>
        <taxon>Eukaryota</taxon>
        <taxon>Fungi</taxon>
        <taxon>Dikarya</taxon>
        <taxon>Basidiomycota</taxon>
        <taxon>Agaricomycotina</taxon>
        <taxon>Agaricomycetes</taxon>
        <taxon>Cantharellales</taxon>
        <taxon>Ceratobasidiaceae</taxon>
        <taxon>Rhizoctonia</taxon>
        <taxon>Rhizoctonia solani AG-1</taxon>
    </lineage>
</organism>
<evidence type="ECO:0000256" key="1">
    <source>
        <dbReference type="SAM" id="MobiDB-lite"/>
    </source>
</evidence>
<proteinExistence type="predicted"/>
<sequence>MAHFRRRLDLFKCEKTSCHSGAGGGGKGATSRFVNDADPSVIAEGECICVTHVTSDVDWTIIWRERLDRGRPRRKKIGRVFVRACPVPVESKKHARIGASHPWNLRGLAAGCKVDNRGIESDEDGAPGETDDMIDTAH</sequence>
<evidence type="ECO:0000313" key="3">
    <source>
        <dbReference type="Proteomes" id="UP000011668"/>
    </source>
</evidence>
<dbReference type="AlphaFoldDB" id="L8WN79"/>
<keyword evidence="3" id="KW-1185">Reference proteome</keyword>
<feature type="compositionally biased region" description="Acidic residues" evidence="1">
    <location>
        <begin position="121"/>
        <end position="138"/>
    </location>
</feature>
<name>L8WN79_THACA</name>
<dbReference type="EMBL" id="AFRT01001778">
    <property type="protein sequence ID" value="ELU39420.1"/>
    <property type="molecule type" value="Genomic_DNA"/>
</dbReference>